<evidence type="ECO:0000313" key="3">
    <source>
        <dbReference type="Proteomes" id="UP000008316"/>
    </source>
</evidence>
<evidence type="ECO:0000256" key="1">
    <source>
        <dbReference type="SAM" id="MobiDB-lite"/>
    </source>
</evidence>
<name>F2LK59_BURGS</name>
<feature type="region of interest" description="Disordered" evidence="1">
    <location>
        <begin position="1275"/>
        <end position="1301"/>
    </location>
</feature>
<dbReference type="STRING" id="999541.bgla_2g02070"/>
<organism evidence="2 3">
    <name type="scientific">Burkholderia gladioli (strain BSR3)</name>
    <dbReference type="NCBI Taxonomy" id="999541"/>
    <lineage>
        <taxon>Bacteria</taxon>
        <taxon>Pseudomonadati</taxon>
        <taxon>Pseudomonadota</taxon>
        <taxon>Betaproteobacteria</taxon>
        <taxon>Burkholderiales</taxon>
        <taxon>Burkholderiaceae</taxon>
        <taxon>Burkholderia</taxon>
    </lineage>
</organism>
<feature type="compositionally biased region" description="Basic and acidic residues" evidence="1">
    <location>
        <begin position="78"/>
        <end position="103"/>
    </location>
</feature>
<dbReference type="KEGG" id="bgd:bgla_2g02070"/>
<dbReference type="Proteomes" id="UP000008316">
    <property type="component" value="Chromosome 2"/>
</dbReference>
<gene>
    <name evidence="2" type="ordered locus">bgla_2g02070</name>
</gene>
<dbReference type="RefSeq" id="WP_013689016.1">
    <property type="nucleotide sequence ID" value="NC_015376.1"/>
</dbReference>
<feature type="compositionally biased region" description="Pro residues" evidence="1">
    <location>
        <begin position="1175"/>
        <end position="1198"/>
    </location>
</feature>
<accession>F2LK59</accession>
<protein>
    <submittedName>
        <fullName evidence="2">Probable awr type III effector family protein</fullName>
    </submittedName>
</protein>
<feature type="region of interest" description="Disordered" evidence="1">
    <location>
        <begin position="1175"/>
        <end position="1201"/>
    </location>
</feature>
<dbReference type="eggNOG" id="ENOG50338UJ">
    <property type="taxonomic scope" value="Bacteria"/>
</dbReference>
<feature type="compositionally biased region" description="Pro residues" evidence="1">
    <location>
        <begin position="1281"/>
        <end position="1296"/>
    </location>
</feature>
<feature type="compositionally biased region" description="Pro residues" evidence="1">
    <location>
        <begin position="60"/>
        <end position="69"/>
    </location>
</feature>
<reference evidence="2 3" key="1">
    <citation type="journal article" date="2011" name="J. Bacteriol.">
        <title>Complete genome sequence of Burkholderia gladioli BSR3.</title>
        <authorList>
            <person name="Seo Y.S."/>
            <person name="Lim J."/>
            <person name="Choi B.S."/>
            <person name="Kim H."/>
            <person name="Goo E."/>
            <person name="Lee B."/>
            <person name="Lim J.S."/>
            <person name="Choi I.Y."/>
            <person name="Moon J.S."/>
            <person name="Kim J."/>
            <person name="Hwang I."/>
        </authorList>
    </citation>
    <scope>NUCLEOTIDE SEQUENCE [LARGE SCALE GENOMIC DNA]</scope>
    <source>
        <strain evidence="2 3">BSR3</strain>
    </source>
</reference>
<keyword evidence="3" id="KW-1185">Reference proteome</keyword>
<feature type="region of interest" description="Disordered" evidence="1">
    <location>
        <begin position="1"/>
        <end position="120"/>
    </location>
</feature>
<proteinExistence type="predicted"/>
<dbReference type="HOGENOM" id="CLU_004156_0_0_4"/>
<feature type="compositionally biased region" description="Low complexity" evidence="1">
    <location>
        <begin position="1327"/>
        <end position="1352"/>
    </location>
</feature>
<dbReference type="EMBL" id="CP002600">
    <property type="protein sequence ID" value="AEA62684.1"/>
    <property type="molecule type" value="Genomic_DNA"/>
</dbReference>
<sequence length="1379" mass="146788">MPSFKPVLARLGIGGSGTADAKPRGDARGVPGITHAVPTPAAQPGAPLPAPRARNDAAPPERPAPPPQPEHAANRAANRAENRAAAHPDADVARRQQNTDRLRTLRPRPATQDTGPSPGVFANAAAHVQAAATELSTPFGQYSSTHRPLAARQYRTDVERHAPDTKAAHAEALRRRAGKRVGAALGGALPAVPEDDHEDADERSTRLDALEHPESLDRLVKAWFPEPAGAPPVEGGERSVLTGQLAGLGAPEHAPATQRGALLAIALRGAGAHDATDAKAIVEAMRTLDFSQMDRATSAQPAGAAQPLDATRARAWLAARILSRSDEGFDALCTLRGTDPREAPMKTAAQRVMLQAADHADPGPHDTLTRDNDPAPGAVRERMQVPGAEPTLAARAFEAAAAANTGEVRDMTPAQKGDFFAWRQNFREDGAGTPLAKTRERLHKFTGKTLDRAAENRWKTFAARALGKHRSPVAALRSGTADVTRPTIAKELKALKAVAEHRGALMDQPMMQPRATLAHAHAPHSLVELAALHVWFEHGGFPTGKPDAAQMKQIVAKANSLRDDLARTDLSDSPTDAEARDKLLADTASWGGKEAQKHEAFTALNQAPFNLERITNWAQRADVEDAEFVAALDTLRGDAKNLPHTVAKPQRQEVVKAMSQVVRELPSGARLRMQDGNRFGASTRGLSANVGKLLNVHGVPLSPRVDLRATGNRTAMVELGRSNYGAEIFMGTAKSVSTQAGLGVRVGYDFDVGLSYVRAGVTAQAVLHQHERNEPSGVSLRVTRRVKEDGSNFDDKTLEKKYATVFDHLVESSAQAKTGTAGDTWNRLADKFIEDPDISVGWTDGIDDTTRRGASVDVGVYGGIPHSPLTAGLGLGVGYASTRDHTREVHDDGGSLQIEQHRSGGGSQWVARLTGGLSGSVPVGHQPHTVGVGVSSLDTPSANLALSDSGVESRVQIARDNGVLMPRSCIIDVEYKSTKTFTHAVDMQRGAWRDLYALDHFKKNRIDIDQATPEQWDAAHQAADRKIDTLLGDIRGNAAPNQTYFHRFRLRNDAARKIDALAAADAAMGKPSAAAARKIDEIMTDPASWIASDLKVKESNATTTRVGLNAAIHLSSVTQVSGEHEIVSESADFAQLDKLERYQARLAAAQPAAPEAAPVPTPVPAPVPAPVLAPVPDPAALPRQRPPVPTRPVPPTPPQMQQHMQAMLDPTTAQAGQTRPTIGAMLDGRNRPARDALFEPAARPPRAAQPQPQPQAIRPAPAQTGLQTGFQNFGALGVRPAAPPPPPARPPAPPPRETALDPIPAADTRVAFQSFGALAGARPPAPARTTTAPVQTPAPARTATPAPQTETPYIDEDGDEFFDARDTFEEQAPPATRRA</sequence>
<feature type="region of interest" description="Disordered" evidence="1">
    <location>
        <begin position="1320"/>
        <end position="1358"/>
    </location>
</feature>
<evidence type="ECO:0000313" key="2">
    <source>
        <dbReference type="EMBL" id="AEA62684.1"/>
    </source>
</evidence>